<reference evidence="2 3" key="1">
    <citation type="submission" date="2018-03" db="EMBL/GenBank/DDBJ databases">
        <title>The ancient ancestry and fast evolution of plastids.</title>
        <authorList>
            <person name="Moore K.R."/>
            <person name="Magnabosco C."/>
            <person name="Momper L."/>
            <person name="Gold D.A."/>
            <person name="Bosak T."/>
            <person name="Fournier G.P."/>
        </authorList>
    </citation>
    <scope>NUCLEOTIDE SEQUENCE [LARGE SCALE GENOMIC DNA]</scope>
    <source>
        <strain evidence="2 3">CCALA 037</strain>
    </source>
</reference>
<evidence type="ECO:0000256" key="1">
    <source>
        <dbReference type="SAM" id="Phobius"/>
    </source>
</evidence>
<comment type="caution">
    <text evidence="2">The sequence shown here is derived from an EMBL/GenBank/DDBJ whole genome shotgun (WGS) entry which is preliminary data.</text>
</comment>
<protein>
    <submittedName>
        <fullName evidence="2">Uncharacterized protein</fullName>
    </submittedName>
</protein>
<dbReference type="EMBL" id="PVWO01000377">
    <property type="protein sequence ID" value="PSB50927.1"/>
    <property type="molecule type" value="Genomic_DNA"/>
</dbReference>
<keyword evidence="1" id="KW-0812">Transmembrane</keyword>
<keyword evidence="1" id="KW-1133">Transmembrane helix</keyword>
<accession>A0A2T1G117</accession>
<feature type="transmembrane region" description="Helical" evidence="1">
    <location>
        <begin position="35"/>
        <end position="55"/>
    </location>
</feature>
<feature type="transmembrane region" description="Helical" evidence="1">
    <location>
        <begin position="67"/>
        <end position="90"/>
    </location>
</feature>
<gene>
    <name evidence="2" type="ORF">C7B77_22165</name>
</gene>
<keyword evidence="1" id="KW-0472">Membrane</keyword>
<dbReference type="Proteomes" id="UP000238937">
    <property type="component" value="Unassembled WGS sequence"/>
</dbReference>
<dbReference type="RefSeq" id="WP_106309987.1">
    <property type="nucleotide sequence ID" value="NZ_PVWO01000377.1"/>
</dbReference>
<sequence>MKTIDFRNKPDRTKIKITKISDFFEICIPPYEYHLSIFFMAPFTFFWDGLLILIIREQLQLPDFHRSLFSLLPYCAIGIFLVYACVFILFRKISFRIDRHEISLTKTLFGRKIHREITIPKREIAKIIFTHSYSYRDSDGDFITGSAELRCESETKSISICGRWGGRLFDPARGVVKTESEVKWLAYEISEWLDKPLMIIERPTC</sequence>
<name>A0A2T1G117_9CYAN</name>
<dbReference type="AlphaFoldDB" id="A0A2T1G117"/>
<keyword evidence="3" id="KW-1185">Reference proteome</keyword>
<evidence type="ECO:0000313" key="3">
    <source>
        <dbReference type="Proteomes" id="UP000238937"/>
    </source>
</evidence>
<organism evidence="2 3">
    <name type="scientific">Chamaesiphon polymorphus CCALA 037</name>
    <dbReference type="NCBI Taxonomy" id="2107692"/>
    <lineage>
        <taxon>Bacteria</taxon>
        <taxon>Bacillati</taxon>
        <taxon>Cyanobacteriota</taxon>
        <taxon>Cyanophyceae</taxon>
        <taxon>Gomontiellales</taxon>
        <taxon>Chamaesiphonaceae</taxon>
        <taxon>Chamaesiphon</taxon>
    </lineage>
</organism>
<evidence type="ECO:0000313" key="2">
    <source>
        <dbReference type="EMBL" id="PSB50927.1"/>
    </source>
</evidence>
<proteinExistence type="predicted"/>